<evidence type="ECO:0000256" key="1">
    <source>
        <dbReference type="SAM" id="Coils"/>
    </source>
</evidence>
<dbReference type="GO" id="GO:0016301">
    <property type="term" value="F:kinase activity"/>
    <property type="evidence" value="ECO:0007669"/>
    <property type="project" value="UniProtKB-KW"/>
</dbReference>
<keyword evidence="1" id="KW-0175">Coiled coil</keyword>
<keyword evidence="4" id="KW-1185">Reference proteome</keyword>
<feature type="coiled-coil region" evidence="1">
    <location>
        <begin position="16"/>
        <end position="50"/>
    </location>
</feature>
<gene>
    <name evidence="3" type="ORF">GGQ74_001218</name>
</gene>
<evidence type="ECO:0000313" key="3">
    <source>
        <dbReference type="EMBL" id="NJB67578.1"/>
    </source>
</evidence>
<name>A0A846QH20_9BACT</name>
<feature type="region of interest" description="Disordered" evidence="2">
    <location>
        <begin position="137"/>
        <end position="162"/>
    </location>
</feature>
<dbReference type="EMBL" id="JAATJA010000001">
    <property type="protein sequence ID" value="NJB67578.1"/>
    <property type="molecule type" value="Genomic_DNA"/>
</dbReference>
<comment type="caution">
    <text evidence="3">The sequence shown here is derived from an EMBL/GenBank/DDBJ whole genome shotgun (WGS) entry which is preliminary data.</text>
</comment>
<evidence type="ECO:0000256" key="2">
    <source>
        <dbReference type="SAM" id="MobiDB-lite"/>
    </source>
</evidence>
<reference evidence="3 4" key="1">
    <citation type="submission" date="2020-03" db="EMBL/GenBank/DDBJ databases">
        <title>Genomic Encyclopedia of Type Strains, Phase IV (KMG-IV): sequencing the most valuable type-strain genomes for metagenomic binning, comparative biology and taxonomic classification.</title>
        <authorList>
            <person name="Goeker M."/>
        </authorList>
    </citation>
    <scope>NUCLEOTIDE SEQUENCE [LARGE SCALE GENOMIC DNA]</scope>
    <source>
        <strain evidence="3 4">DSM 24233</strain>
    </source>
</reference>
<sequence>MAQPRTLPAPALKTLVESTEQAKETAREEIAALRKDLAALERLLSGKRKSQPEDVSLHDIVHGALEIFRCAALALENERLLDDMHDAVERALAEDFLHANGATLLREPEGWHWISPKGVMHHLATGDAPAEAAKKLRRHLPRVPAPQRGAQADTDDAPESDA</sequence>
<evidence type="ECO:0000313" key="4">
    <source>
        <dbReference type="Proteomes" id="UP000580856"/>
    </source>
</evidence>
<dbReference type="AlphaFoldDB" id="A0A846QH20"/>
<feature type="compositionally biased region" description="Acidic residues" evidence="2">
    <location>
        <begin position="153"/>
        <end position="162"/>
    </location>
</feature>
<proteinExistence type="predicted"/>
<keyword evidence="3" id="KW-0418">Kinase</keyword>
<keyword evidence="3" id="KW-0808">Transferase</keyword>
<dbReference type="RefSeq" id="WP_167940623.1">
    <property type="nucleotide sequence ID" value="NZ_JAATJA010000001.1"/>
</dbReference>
<organism evidence="3 4">
    <name type="scientific">Desulfobaculum xiamenense</name>
    <dbReference type="NCBI Taxonomy" id="995050"/>
    <lineage>
        <taxon>Bacteria</taxon>
        <taxon>Pseudomonadati</taxon>
        <taxon>Thermodesulfobacteriota</taxon>
        <taxon>Desulfovibrionia</taxon>
        <taxon>Desulfovibrionales</taxon>
        <taxon>Desulfovibrionaceae</taxon>
        <taxon>Desulfobaculum</taxon>
    </lineage>
</organism>
<dbReference type="Proteomes" id="UP000580856">
    <property type="component" value="Unassembled WGS sequence"/>
</dbReference>
<accession>A0A846QH20</accession>
<protein>
    <submittedName>
        <fullName evidence="3">Signal transduction histidine kinase</fullName>
    </submittedName>
</protein>